<reference evidence="2" key="1">
    <citation type="submission" date="2019-09" db="EMBL/GenBank/DDBJ databases">
        <title>Organ-specific transcriptomic study of the physiology of the cattle tick, Rhipicephalus microplus.</title>
        <authorList>
            <person name="Tirloni L."/>
            <person name="Braz G."/>
            <person name="Gandara A.C.P."/>
            <person name="Sabadin G.A."/>
            <person name="da Silva R.M."/>
            <person name="Guizzo M.G."/>
            <person name="Machado J.A."/>
            <person name="Costa E.P."/>
            <person name="Gomes H.F."/>
            <person name="Moraes J."/>
            <person name="Mota M.B.S."/>
            <person name="Mesquita R.D."/>
            <person name="Alvarenga P.H."/>
            <person name="Alves F."/>
            <person name="Seixas A."/>
            <person name="da Fonseca R.N."/>
            <person name="Fogaca A."/>
            <person name="Logullo C."/>
            <person name="Tanaka A."/>
            <person name="Daffre S."/>
            <person name="Termignoni C."/>
            <person name="Vaz I.S.Jr."/>
            <person name="Oliveira P.L."/>
            <person name="Ribeiro J.M."/>
        </authorList>
    </citation>
    <scope>NUCLEOTIDE SEQUENCE</scope>
    <source>
        <strain evidence="2">Porto Alegre</strain>
    </source>
</reference>
<dbReference type="VEuPathDB" id="VectorBase:LOC119164946"/>
<protein>
    <submittedName>
        <fullName evidence="2">Uncharacterized protein</fullName>
    </submittedName>
</protein>
<evidence type="ECO:0000256" key="1">
    <source>
        <dbReference type="SAM" id="MobiDB-lite"/>
    </source>
</evidence>
<accession>A0A6M2D9V4</accession>
<dbReference type="AlphaFoldDB" id="A0A6M2D9V4"/>
<feature type="region of interest" description="Disordered" evidence="1">
    <location>
        <begin position="74"/>
        <end position="97"/>
    </location>
</feature>
<dbReference type="OrthoDB" id="6504474at2759"/>
<dbReference type="EMBL" id="GHWJ01009090">
    <property type="protein sequence ID" value="NOV41827.1"/>
    <property type="molecule type" value="Transcribed_RNA"/>
</dbReference>
<name>A0A6M2D9V4_RHIMP</name>
<organism evidence="2">
    <name type="scientific">Rhipicephalus microplus</name>
    <name type="common">Cattle tick</name>
    <name type="synonym">Boophilus microplus</name>
    <dbReference type="NCBI Taxonomy" id="6941"/>
    <lineage>
        <taxon>Eukaryota</taxon>
        <taxon>Metazoa</taxon>
        <taxon>Ecdysozoa</taxon>
        <taxon>Arthropoda</taxon>
        <taxon>Chelicerata</taxon>
        <taxon>Arachnida</taxon>
        <taxon>Acari</taxon>
        <taxon>Parasitiformes</taxon>
        <taxon>Ixodida</taxon>
        <taxon>Ixodoidea</taxon>
        <taxon>Ixodidae</taxon>
        <taxon>Rhipicephalinae</taxon>
        <taxon>Rhipicephalus</taxon>
        <taxon>Boophilus</taxon>
    </lineage>
</organism>
<proteinExistence type="predicted"/>
<feature type="compositionally biased region" description="Basic and acidic residues" evidence="1">
    <location>
        <begin position="77"/>
        <end position="93"/>
    </location>
</feature>
<sequence>MHDFNAAVSDLKRPLIDHNQLPVMHSQLNEIVEHSKKQDAQMLEIARLIGDLKRTLKDELAQLVGGVSSMSSLLENLRPDERQRDSSKEERFQKSAVDASSGVTQDFIPWNMEKKLILRKLELLFHAIIASLEDVCQGEHADQRTPTVICRPVGPSFCHVLNRTLSSSLLHGRAYERKTYLATVRNASVLLDRLGPCRKFATVTQCHDRDTYFAIYFSSGKRSGIECLILSIECGGFLESSHLLSAAFSVSVLHDEQDKDRPMQKLLSGFPFTSMHFKTELLTLKSEGFLRDDEIKFAVTVS</sequence>
<evidence type="ECO:0000313" key="2">
    <source>
        <dbReference type="EMBL" id="NOV41827.1"/>
    </source>
</evidence>